<organism evidence="12 13">
    <name type="scientific">Streptomyces pactum</name>
    <dbReference type="NCBI Taxonomy" id="68249"/>
    <lineage>
        <taxon>Bacteria</taxon>
        <taxon>Bacillati</taxon>
        <taxon>Actinomycetota</taxon>
        <taxon>Actinomycetes</taxon>
        <taxon>Kitasatosporales</taxon>
        <taxon>Streptomycetaceae</taxon>
        <taxon>Streptomyces</taxon>
    </lineage>
</organism>
<feature type="compositionally biased region" description="Gly residues" evidence="10">
    <location>
        <begin position="38"/>
        <end position="47"/>
    </location>
</feature>
<keyword evidence="4" id="KW-0479">Metal-binding</keyword>
<keyword evidence="13" id="KW-1185">Reference proteome</keyword>
<dbReference type="Gene3D" id="2.102.10.10">
    <property type="entry name" value="Rieske [2Fe-2S] iron-sulphur domain"/>
    <property type="match status" value="1"/>
</dbReference>
<dbReference type="PANTHER" id="PTHR10134">
    <property type="entry name" value="CYTOCHROME B-C1 COMPLEX SUBUNIT RIESKE, MITOCHONDRIAL"/>
    <property type="match status" value="1"/>
</dbReference>
<feature type="domain" description="Rieske" evidence="11">
    <location>
        <begin position="60"/>
        <end position="152"/>
    </location>
</feature>
<evidence type="ECO:0000256" key="1">
    <source>
        <dbReference type="ARBA" id="ARBA00002494"/>
    </source>
</evidence>
<feature type="compositionally biased region" description="Low complexity" evidence="10">
    <location>
        <begin position="52"/>
        <end position="66"/>
    </location>
</feature>
<dbReference type="RefSeq" id="WP_197987516.1">
    <property type="nucleotide sequence ID" value="NZ_JACYXC010000001.1"/>
</dbReference>
<accession>A0ABS0NF03</accession>
<evidence type="ECO:0000256" key="10">
    <source>
        <dbReference type="SAM" id="MobiDB-lite"/>
    </source>
</evidence>
<evidence type="ECO:0000256" key="2">
    <source>
        <dbReference type="ARBA" id="ARBA00015816"/>
    </source>
</evidence>
<evidence type="ECO:0000259" key="11">
    <source>
        <dbReference type="PROSITE" id="PS51296"/>
    </source>
</evidence>
<dbReference type="InterPro" id="IPR017941">
    <property type="entry name" value="Rieske_2Fe-2S"/>
</dbReference>
<comment type="caution">
    <text evidence="12">The sequence shown here is derived from an EMBL/GenBank/DDBJ whole genome shotgun (WGS) entry which is preliminary data.</text>
</comment>
<keyword evidence="6" id="KW-0411">Iron-sulfur</keyword>
<reference evidence="12 13" key="1">
    <citation type="submission" date="2020-09" db="EMBL/GenBank/DDBJ databases">
        <title>Biosynthesis of the nuclear factor of activated T cells inhibitor NFAT-133 and its congeners in Streptomyces pactum.</title>
        <authorList>
            <person name="Zhou W."/>
            <person name="Posri P."/>
            <person name="Abugrain M.E."/>
            <person name="Weisberg A.J."/>
            <person name="Chang J.H."/>
            <person name="Mahmud T."/>
        </authorList>
    </citation>
    <scope>NUCLEOTIDE SEQUENCE [LARGE SCALE GENOMIC DNA]</scope>
    <source>
        <strain evidence="12 13">ATCC 27456</strain>
    </source>
</reference>
<feature type="region of interest" description="Disordered" evidence="10">
    <location>
        <begin position="38"/>
        <end position="72"/>
    </location>
</feature>
<evidence type="ECO:0000256" key="4">
    <source>
        <dbReference type="ARBA" id="ARBA00022723"/>
    </source>
</evidence>
<name>A0ABS0NF03_9ACTN</name>
<gene>
    <name evidence="12" type="ORF">IHE55_02525</name>
</gene>
<dbReference type="EMBL" id="JACYXC010000001">
    <property type="protein sequence ID" value="MBH5333738.1"/>
    <property type="molecule type" value="Genomic_DNA"/>
</dbReference>
<sequence>MRNPVSERKEPAAADASRRALVVAGAAGLTAALTACGGGGGDGGGTEETGSEETGGTAGTELARTTDIPEGGGKVFADRRVVVTQPTRGEFRAFSAICTHQRCTVSSVSGGTVNCPCHGSRFAITDGGVRGGPARRPLPPREITVENGTIRLA</sequence>
<evidence type="ECO:0000313" key="13">
    <source>
        <dbReference type="Proteomes" id="UP000807371"/>
    </source>
</evidence>
<keyword evidence="7" id="KW-1015">Disulfide bond</keyword>
<evidence type="ECO:0000256" key="9">
    <source>
        <dbReference type="ARBA" id="ARBA00034078"/>
    </source>
</evidence>
<dbReference type="CDD" id="cd03467">
    <property type="entry name" value="Rieske"/>
    <property type="match status" value="1"/>
</dbReference>
<dbReference type="InterPro" id="IPR014349">
    <property type="entry name" value="Rieske_Fe-S_prot"/>
</dbReference>
<evidence type="ECO:0000256" key="7">
    <source>
        <dbReference type="ARBA" id="ARBA00023157"/>
    </source>
</evidence>
<proteinExistence type="predicted"/>
<comment type="cofactor">
    <cofactor evidence="9">
        <name>[2Fe-2S] cluster</name>
        <dbReference type="ChEBI" id="CHEBI:190135"/>
    </cofactor>
</comment>
<evidence type="ECO:0000256" key="6">
    <source>
        <dbReference type="ARBA" id="ARBA00023014"/>
    </source>
</evidence>
<dbReference type="InterPro" id="IPR005805">
    <property type="entry name" value="Rieske_Fe-S_prot_C"/>
</dbReference>
<dbReference type="Proteomes" id="UP000807371">
    <property type="component" value="Unassembled WGS sequence"/>
</dbReference>
<dbReference type="PROSITE" id="PS51296">
    <property type="entry name" value="RIESKE"/>
    <property type="match status" value="1"/>
</dbReference>
<evidence type="ECO:0000256" key="8">
    <source>
        <dbReference type="ARBA" id="ARBA00029586"/>
    </source>
</evidence>
<dbReference type="Pfam" id="PF00355">
    <property type="entry name" value="Rieske"/>
    <property type="match status" value="1"/>
</dbReference>
<protein>
    <recommendedName>
        <fullName evidence="2">Cytochrome bc1 complex Rieske iron-sulfur subunit</fullName>
    </recommendedName>
    <alternativeName>
        <fullName evidence="8">Cytochrome bc1 reductase complex subunit QcrA</fullName>
    </alternativeName>
</protein>
<comment type="function">
    <text evidence="1">Iron-sulfur subunit of the cytochrome bc1 complex, an essential component of the respiratory electron transport chain required for ATP synthesis. The bc1 complex catalyzes the oxidation of menaquinol and the reduction of cytochrome c in the respiratory chain. The bc1 complex operates through a Q-cycle mechanism that couples electron transfer to generation of the proton gradient that drives ATP synthesis.</text>
</comment>
<keyword evidence="5" id="KW-0408">Iron</keyword>
<dbReference type="SUPFAM" id="SSF50022">
    <property type="entry name" value="ISP domain"/>
    <property type="match status" value="1"/>
</dbReference>
<dbReference type="InterPro" id="IPR036922">
    <property type="entry name" value="Rieske_2Fe-2S_sf"/>
</dbReference>
<keyword evidence="3" id="KW-0001">2Fe-2S</keyword>
<evidence type="ECO:0000256" key="5">
    <source>
        <dbReference type="ARBA" id="ARBA00023004"/>
    </source>
</evidence>
<evidence type="ECO:0000313" key="12">
    <source>
        <dbReference type="EMBL" id="MBH5333738.1"/>
    </source>
</evidence>
<dbReference type="PRINTS" id="PR00162">
    <property type="entry name" value="RIESKE"/>
</dbReference>
<evidence type="ECO:0000256" key="3">
    <source>
        <dbReference type="ARBA" id="ARBA00022714"/>
    </source>
</evidence>